<gene>
    <name evidence="1" type="ORF">MILVUS5_LOCUS29672</name>
</gene>
<accession>A0ACB0L4Z1</accession>
<name>A0ACB0L4Z1_TRIPR</name>
<dbReference type="Proteomes" id="UP001177021">
    <property type="component" value="Unassembled WGS sequence"/>
</dbReference>
<dbReference type="EMBL" id="CASHSV030000409">
    <property type="protein sequence ID" value="CAJ2664470.1"/>
    <property type="molecule type" value="Genomic_DNA"/>
</dbReference>
<proteinExistence type="predicted"/>
<evidence type="ECO:0000313" key="2">
    <source>
        <dbReference type="Proteomes" id="UP001177021"/>
    </source>
</evidence>
<protein>
    <submittedName>
        <fullName evidence="1">Uncharacterized protein</fullName>
    </submittedName>
</protein>
<keyword evidence="2" id="KW-1185">Reference proteome</keyword>
<organism evidence="1 2">
    <name type="scientific">Trifolium pratense</name>
    <name type="common">Red clover</name>
    <dbReference type="NCBI Taxonomy" id="57577"/>
    <lineage>
        <taxon>Eukaryota</taxon>
        <taxon>Viridiplantae</taxon>
        <taxon>Streptophyta</taxon>
        <taxon>Embryophyta</taxon>
        <taxon>Tracheophyta</taxon>
        <taxon>Spermatophyta</taxon>
        <taxon>Magnoliopsida</taxon>
        <taxon>eudicotyledons</taxon>
        <taxon>Gunneridae</taxon>
        <taxon>Pentapetalae</taxon>
        <taxon>rosids</taxon>
        <taxon>fabids</taxon>
        <taxon>Fabales</taxon>
        <taxon>Fabaceae</taxon>
        <taxon>Papilionoideae</taxon>
        <taxon>50 kb inversion clade</taxon>
        <taxon>NPAAA clade</taxon>
        <taxon>Hologalegina</taxon>
        <taxon>IRL clade</taxon>
        <taxon>Trifolieae</taxon>
        <taxon>Trifolium</taxon>
    </lineage>
</organism>
<evidence type="ECO:0000313" key="1">
    <source>
        <dbReference type="EMBL" id="CAJ2664470.1"/>
    </source>
</evidence>
<reference evidence="1" key="1">
    <citation type="submission" date="2023-10" db="EMBL/GenBank/DDBJ databases">
        <authorList>
            <person name="Rodriguez Cubillos JULIANA M."/>
            <person name="De Vega J."/>
        </authorList>
    </citation>
    <scope>NUCLEOTIDE SEQUENCE</scope>
</reference>
<comment type="caution">
    <text evidence="1">The sequence shown here is derived from an EMBL/GenBank/DDBJ whole genome shotgun (WGS) entry which is preliminary data.</text>
</comment>
<sequence>MFTSRKKISKDKGAEPTEFEESVGQALFDLENTNHELKSELKDLYINSAVQIDVSANRKAVLINVPFRLRKTFRKVQVRLVRELEKKFSGKDVILIATRRIVRPPKKGSAAQRPRSRTISVFL</sequence>